<dbReference type="InterPro" id="IPR051159">
    <property type="entry name" value="Hexapeptide_acetyltransf"/>
</dbReference>
<dbReference type="InterPro" id="IPR011004">
    <property type="entry name" value="Trimer_LpxA-like_sf"/>
</dbReference>
<evidence type="ECO:0000313" key="2">
    <source>
        <dbReference type="Proteomes" id="UP001295463"/>
    </source>
</evidence>
<accession>A0ABM9D5Q7</accession>
<organism evidence="1 2">
    <name type="scientific">Trichlorobacter ammonificans</name>
    <dbReference type="NCBI Taxonomy" id="2916410"/>
    <lineage>
        <taxon>Bacteria</taxon>
        <taxon>Pseudomonadati</taxon>
        <taxon>Thermodesulfobacteriota</taxon>
        <taxon>Desulfuromonadia</taxon>
        <taxon>Geobacterales</taxon>
        <taxon>Geobacteraceae</taxon>
        <taxon>Trichlorobacter</taxon>
    </lineage>
</organism>
<sequence>MPLLASFRKKLRRLCAELEYRRVYCSGKLLGITSVVAYLRNPDPTITIRLLRAFGATVGMHTTFKRGIIIDNAFEDQASTGDFSNLVVGNDCYIGDAVYFDLANKVIIEDTAVISGRVSFITHADCNRSVFLNTIFPRKCAAVKVCRGAWLGFGCTLLAGAEVGENTLLASGALLNGHANSYCVYAGVPAACKRKLEKVA</sequence>
<keyword evidence="2" id="KW-1185">Reference proteome</keyword>
<gene>
    <name evidence="1" type="ORF">GEAMG1_0674</name>
</gene>
<dbReference type="PANTHER" id="PTHR23416">
    <property type="entry name" value="SIALIC ACID SYNTHASE-RELATED"/>
    <property type="match status" value="1"/>
</dbReference>
<proteinExistence type="predicted"/>
<dbReference type="EMBL" id="OW150024">
    <property type="protein sequence ID" value="CAH2030486.1"/>
    <property type="molecule type" value="Genomic_DNA"/>
</dbReference>
<evidence type="ECO:0000313" key="1">
    <source>
        <dbReference type="EMBL" id="CAH2030486.1"/>
    </source>
</evidence>
<name>A0ABM9D5Q7_9BACT</name>
<dbReference type="Gene3D" id="2.160.10.10">
    <property type="entry name" value="Hexapeptide repeat proteins"/>
    <property type="match status" value="1"/>
</dbReference>
<reference evidence="1 2" key="1">
    <citation type="submission" date="2022-03" db="EMBL/GenBank/DDBJ databases">
        <authorList>
            <person name="Koch H."/>
        </authorList>
    </citation>
    <scope>NUCLEOTIDE SEQUENCE [LARGE SCALE GENOMIC DNA]</scope>
    <source>
        <strain evidence="1 2">G1</strain>
    </source>
</reference>
<evidence type="ECO:0008006" key="3">
    <source>
        <dbReference type="Google" id="ProtNLM"/>
    </source>
</evidence>
<dbReference type="Proteomes" id="UP001295463">
    <property type="component" value="Chromosome"/>
</dbReference>
<dbReference type="SUPFAM" id="SSF51161">
    <property type="entry name" value="Trimeric LpxA-like enzymes"/>
    <property type="match status" value="1"/>
</dbReference>
<dbReference type="RefSeq" id="WP_305731421.1">
    <property type="nucleotide sequence ID" value="NZ_OW150024.1"/>
</dbReference>
<protein>
    <recommendedName>
        <fullName evidence="3">Acyltransferase</fullName>
    </recommendedName>
</protein>